<dbReference type="Proteomes" id="UP000018296">
    <property type="component" value="Unassembled WGS sequence"/>
</dbReference>
<feature type="transmembrane region" description="Helical" evidence="1">
    <location>
        <begin position="56"/>
        <end position="72"/>
    </location>
</feature>
<dbReference type="AlphaFoldDB" id="V6IWX6"/>
<protein>
    <submittedName>
        <fullName evidence="2">Uncharacterized protein</fullName>
    </submittedName>
</protein>
<name>V6IWX6_9BACL</name>
<accession>V6IWX6</accession>
<keyword evidence="3" id="KW-1185">Reference proteome</keyword>
<keyword evidence="1" id="KW-0812">Transmembrane</keyword>
<dbReference type="eggNOG" id="ENOG50348GQ">
    <property type="taxonomic scope" value="Bacteria"/>
</dbReference>
<keyword evidence="1" id="KW-1133">Transmembrane helix</keyword>
<evidence type="ECO:0000313" key="3">
    <source>
        <dbReference type="Proteomes" id="UP000018296"/>
    </source>
</evidence>
<dbReference type="EMBL" id="AWTC01000009">
    <property type="protein sequence ID" value="EST11792.1"/>
    <property type="molecule type" value="Genomic_DNA"/>
</dbReference>
<reference evidence="2 3" key="1">
    <citation type="journal article" date="2013" name="Genome Announc.">
        <title>Genome Sequence of Sporolactobacillus laevolacticus DSM442, an Efficient Polymer-Grade D-Lactate Producer from Agricultural Waste Cottonseed as a Nitrogen Source.</title>
        <authorList>
            <person name="Wang H."/>
            <person name="Wang L."/>
            <person name="Ju J."/>
            <person name="Yu B."/>
            <person name="Ma Y."/>
        </authorList>
    </citation>
    <scope>NUCLEOTIDE SEQUENCE [LARGE SCALE GENOMIC DNA]</scope>
    <source>
        <strain evidence="2 3">DSM 442</strain>
    </source>
</reference>
<organism evidence="2 3">
    <name type="scientific">Sporolactobacillus laevolacticus DSM 442</name>
    <dbReference type="NCBI Taxonomy" id="1395513"/>
    <lineage>
        <taxon>Bacteria</taxon>
        <taxon>Bacillati</taxon>
        <taxon>Bacillota</taxon>
        <taxon>Bacilli</taxon>
        <taxon>Bacillales</taxon>
        <taxon>Sporolactobacillaceae</taxon>
        <taxon>Sporolactobacillus</taxon>
    </lineage>
</organism>
<gene>
    <name evidence="2" type="ORF">P343_10965</name>
</gene>
<evidence type="ECO:0000256" key="1">
    <source>
        <dbReference type="SAM" id="Phobius"/>
    </source>
</evidence>
<feature type="transmembrane region" description="Helical" evidence="1">
    <location>
        <begin position="161"/>
        <end position="180"/>
    </location>
</feature>
<feature type="transmembrane region" description="Helical" evidence="1">
    <location>
        <begin position="137"/>
        <end position="155"/>
    </location>
</feature>
<proteinExistence type="predicted"/>
<dbReference type="PATRIC" id="fig|1395513.3.peg.2214"/>
<keyword evidence="1" id="KW-0472">Membrane</keyword>
<feature type="transmembrane region" description="Helical" evidence="1">
    <location>
        <begin position="84"/>
        <end position="104"/>
    </location>
</feature>
<comment type="caution">
    <text evidence="2">The sequence shown here is derived from an EMBL/GenBank/DDBJ whole genome shotgun (WGS) entry which is preliminary data.</text>
</comment>
<sequence>MLLYQQDLIVTGSEKMFHRLIMIYRNDRNEDQGYTLFLDQKSGRIYKAYHRKVNQTFYWISFFLTLVVLRELNTAHLAIKQPLLMILILVFELIVSYFIGRALYKMYYMPLLKEIYITKDMLEDYAYKGKSVLKKDVIIAIILILVLIMFTLLYVFTFWFIWLLGSFFVAVLISFMLCFFSRERFKMCKRV</sequence>
<evidence type="ECO:0000313" key="2">
    <source>
        <dbReference type="EMBL" id="EST11792.1"/>
    </source>
</evidence>